<organism evidence="2">
    <name type="scientific">Daucus carota subsp. sativus</name>
    <name type="common">Carrot</name>
    <dbReference type="NCBI Taxonomy" id="79200"/>
    <lineage>
        <taxon>Eukaryota</taxon>
        <taxon>Viridiplantae</taxon>
        <taxon>Streptophyta</taxon>
        <taxon>Embryophyta</taxon>
        <taxon>Tracheophyta</taxon>
        <taxon>Spermatophyta</taxon>
        <taxon>Magnoliopsida</taxon>
        <taxon>eudicotyledons</taxon>
        <taxon>Gunneridae</taxon>
        <taxon>Pentapetalae</taxon>
        <taxon>asterids</taxon>
        <taxon>campanulids</taxon>
        <taxon>Apiales</taxon>
        <taxon>Apiaceae</taxon>
        <taxon>Apioideae</taxon>
        <taxon>Scandiceae</taxon>
        <taxon>Daucinae</taxon>
        <taxon>Daucus</taxon>
        <taxon>Daucus sect. Daucus</taxon>
    </lineage>
</organism>
<dbReference type="Gramene" id="KZM87020">
    <property type="protein sequence ID" value="KZM87020"/>
    <property type="gene ID" value="DCAR_024154"/>
</dbReference>
<accession>A0A161ZLN0</accession>
<dbReference type="EMBL" id="CP093349">
    <property type="protein sequence ID" value="WOH08473.1"/>
    <property type="molecule type" value="Genomic_DNA"/>
</dbReference>
<dbReference type="AlphaFoldDB" id="A0A161ZLN0"/>
<name>A0A161ZLN0_DAUCS</name>
<evidence type="ECO:0000313" key="3">
    <source>
        <dbReference type="EMBL" id="WOH08473.1"/>
    </source>
</evidence>
<reference evidence="3" key="2">
    <citation type="submission" date="2022-03" db="EMBL/GenBank/DDBJ databases">
        <title>Draft title - Genomic analysis of global carrot germplasm unveils the trajectory of domestication and the origin of high carotenoid orange carrot.</title>
        <authorList>
            <person name="Iorizzo M."/>
            <person name="Ellison S."/>
            <person name="Senalik D."/>
            <person name="Macko-Podgorni A."/>
            <person name="Grzebelus D."/>
            <person name="Bostan H."/>
            <person name="Rolling W."/>
            <person name="Curaba J."/>
            <person name="Simon P."/>
        </authorList>
    </citation>
    <scope>NUCLEOTIDE SEQUENCE</scope>
    <source>
        <tissue evidence="3">Leaf</tissue>
    </source>
</reference>
<keyword evidence="4" id="KW-1185">Reference proteome</keyword>
<feature type="transmembrane region" description="Helical" evidence="1">
    <location>
        <begin position="161"/>
        <end position="187"/>
    </location>
</feature>
<dbReference type="Proteomes" id="UP000077755">
    <property type="component" value="Chromosome 7"/>
</dbReference>
<keyword evidence="1" id="KW-0812">Transmembrane</keyword>
<gene>
    <name evidence="2" type="ORF">DCAR_024154</name>
    <name evidence="3" type="ORF">DCAR_0727914</name>
</gene>
<sequence>MVEEELEQLEVLMANEEDGPLAVGLAANFLNMAGFQLAPLVPANQEPDLQDIVYEDDLDAEDGACHDISWRYGWRLAGVSFGSPPRESSTASLAAILASLWRFEARRQATWLRDYQVYLASTLHVSSVFEGSGGYSAAESQSNWYSGKIITNNSSLCSITAAFSLLILFLHTMMMMMMMMIAFKFLLKKEANRWRPVVGFKFSCFLV</sequence>
<proteinExistence type="predicted"/>
<keyword evidence="1" id="KW-1133">Transmembrane helix</keyword>
<dbReference type="EMBL" id="LNRQ01000007">
    <property type="protein sequence ID" value="KZM87020.1"/>
    <property type="molecule type" value="Genomic_DNA"/>
</dbReference>
<evidence type="ECO:0000256" key="1">
    <source>
        <dbReference type="SAM" id="Phobius"/>
    </source>
</evidence>
<reference evidence="2" key="1">
    <citation type="journal article" date="2016" name="Nat. Genet.">
        <title>A high-quality carrot genome assembly provides new insights into carotenoid accumulation and asterid genome evolution.</title>
        <authorList>
            <person name="Iorizzo M."/>
            <person name="Ellison S."/>
            <person name="Senalik D."/>
            <person name="Zeng P."/>
            <person name="Satapoomin P."/>
            <person name="Huang J."/>
            <person name="Bowman M."/>
            <person name="Iovene M."/>
            <person name="Sanseverino W."/>
            <person name="Cavagnaro P."/>
            <person name="Yildiz M."/>
            <person name="Macko-Podgorni A."/>
            <person name="Moranska E."/>
            <person name="Grzebelus E."/>
            <person name="Grzebelus D."/>
            <person name="Ashrafi H."/>
            <person name="Zheng Z."/>
            <person name="Cheng S."/>
            <person name="Spooner D."/>
            <person name="Van Deynze A."/>
            <person name="Simon P."/>
        </authorList>
    </citation>
    <scope>NUCLEOTIDE SEQUENCE [LARGE SCALE GENOMIC DNA]</scope>
    <source>
        <tissue evidence="2">Leaf</tissue>
    </source>
</reference>
<evidence type="ECO:0000313" key="2">
    <source>
        <dbReference type="EMBL" id="KZM87020.1"/>
    </source>
</evidence>
<protein>
    <submittedName>
        <fullName evidence="2">Uncharacterized protein</fullName>
    </submittedName>
</protein>
<evidence type="ECO:0000313" key="4">
    <source>
        <dbReference type="Proteomes" id="UP000077755"/>
    </source>
</evidence>
<keyword evidence="1" id="KW-0472">Membrane</keyword>